<keyword evidence="2" id="KW-0472">Membrane</keyword>
<dbReference type="Pfam" id="PF03334">
    <property type="entry name" value="PhaG_MnhG_YufB"/>
    <property type="match status" value="1"/>
</dbReference>
<organism evidence="3 4">
    <name type="scientific">Microbaculum marinum</name>
    <dbReference type="NCBI Taxonomy" id="1764581"/>
    <lineage>
        <taxon>Bacteria</taxon>
        <taxon>Pseudomonadati</taxon>
        <taxon>Pseudomonadota</taxon>
        <taxon>Alphaproteobacteria</taxon>
        <taxon>Hyphomicrobiales</taxon>
        <taxon>Tepidamorphaceae</taxon>
        <taxon>Microbaculum</taxon>
    </lineage>
</organism>
<evidence type="ECO:0000313" key="4">
    <source>
        <dbReference type="Proteomes" id="UP001378188"/>
    </source>
</evidence>
<evidence type="ECO:0000256" key="2">
    <source>
        <dbReference type="SAM" id="Phobius"/>
    </source>
</evidence>
<keyword evidence="2" id="KW-1133">Transmembrane helix</keyword>
<feature type="region of interest" description="Disordered" evidence="1">
    <location>
        <begin position="124"/>
        <end position="172"/>
    </location>
</feature>
<dbReference type="GO" id="GO:0015385">
    <property type="term" value="F:sodium:proton antiporter activity"/>
    <property type="evidence" value="ECO:0007669"/>
    <property type="project" value="TreeGrafter"/>
</dbReference>
<reference evidence="3 4" key="1">
    <citation type="submission" date="2024-02" db="EMBL/GenBank/DDBJ databases">
        <title>Genome analysis and characterization of Microbaculum marinisediminis sp. nov., isolated from marine sediment.</title>
        <authorList>
            <person name="Du Z.-J."/>
            <person name="Ye Y.-Q."/>
            <person name="Zhang Z.-R."/>
            <person name="Yuan S.-M."/>
            <person name="Zhang X.-Y."/>
        </authorList>
    </citation>
    <scope>NUCLEOTIDE SEQUENCE [LARGE SCALE GENOMIC DNA]</scope>
    <source>
        <strain evidence="3 4">SDUM1044001</strain>
    </source>
</reference>
<evidence type="ECO:0000313" key="3">
    <source>
        <dbReference type="EMBL" id="MEJ8571340.1"/>
    </source>
</evidence>
<protein>
    <submittedName>
        <fullName evidence="3">Monovalent cation/H(+) antiporter subunit G</fullName>
    </submittedName>
</protein>
<feature type="compositionally biased region" description="Basic residues" evidence="1">
    <location>
        <begin position="139"/>
        <end position="152"/>
    </location>
</feature>
<dbReference type="Proteomes" id="UP001378188">
    <property type="component" value="Unassembled WGS sequence"/>
</dbReference>
<evidence type="ECO:0000256" key="1">
    <source>
        <dbReference type="SAM" id="MobiDB-lite"/>
    </source>
</evidence>
<feature type="transmembrane region" description="Helical" evidence="2">
    <location>
        <begin position="6"/>
        <end position="30"/>
    </location>
</feature>
<proteinExistence type="predicted"/>
<sequence>MSLELAADIVSAILLVAGSIFLVIGAVGLIRMPDVFTRMHAASVSDTLGAGLLVLGMIVQAGFTLVTVKLLIILAILFFAGPISTHALARGALAVGLEPMLFDRSGRRRRKELGLIGEFIVGQDREPRPAHPAAPVKKTSAKKSTSRKRSTSRKSSTGAGSGRGKGGRSSKR</sequence>
<feature type="transmembrane region" description="Helical" evidence="2">
    <location>
        <begin position="51"/>
        <end position="77"/>
    </location>
</feature>
<name>A0AAW9RSS8_9HYPH</name>
<keyword evidence="2" id="KW-0812">Transmembrane</keyword>
<dbReference type="PANTHER" id="PTHR34703:SF1">
    <property type="entry name" value="ANTIPORTER SUBUNIT MNHG2-RELATED"/>
    <property type="match status" value="1"/>
</dbReference>
<dbReference type="NCBIfam" id="TIGR01300">
    <property type="entry name" value="CPA3_mnhG_phaG"/>
    <property type="match status" value="1"/>
</dbReference>
<dbReference type="AlphaFoldDB" id="A0AAW9RSS8"/>
<dbReference type="PANTHER" id="PTHR34703">
    <property type="entry name" value="ANTIPORTER SUBUNIT MNHG2-RELATED"/>
    <property type="match status" value="1"/>
</dbReference>
<gene>
    <name evidence="3" type="primary">mnhG</name>
    <name evidence="3" type="ORF">V3328_07650</name>
</gene>
<dbReference type="InterPro" id="IPR005133">
    <property type="entry name" value="PhaG_MnhG_YufB"/>
</dbReference>
<dbReference type="RefSeq" id="WP_340329042.1">
    <property type="nucleotide sequence ID" value="NZ_JAZHOF010000003.1"/>
</dbReference>
<dbReference type="EMBL" id="JAZHOF010000003">
    <property type="protein sequence ID" value="MEJ8571340.1"/>
    <property type="molecule type" value="Genomic_DNA"/>
</dbReference>
<comment type="caution">
    <text evidence="3">The sequence shown here is derived from an EMBL/GenBank/DDBJ whole genome shotgun (WGS) entry which is preliminary data.</text>
</comment>
<keyword evidence="4" id="KW-1185">Reference proteome</keyword>
<accession>A0AAW9RSS8</accession>